<protein>
    <recommendedName>
        <fullName evidence="2">Endonuclease/exonuclease/phosphatase domain-containing protein</fullName>
    </recommendedName>
</protein>
<feature type="compositionally biased region" description="Basic and acidic residues" evidence="1">
    <location>
        <begin position="222"/>
        <end position="236"/>
    </location>
</feature>
<dbReference type="EMBL" id="JADLQN010000001">
    <property type="protein sequence ID" value="MBF6354243.1"/>
    <property type="molecule type" value="Genomic_DNA"/>
</dbReference>
<dbReference type="SUPFAM" id="SSF56219">
    <property type="entry name" value="DNase I-like"/>
    <property type="match status" value="1"/>
</dbReference>
<accession>A0ABS0D8U8</accession>
<evidence type="ECO:0000259" key="2">
    <source>
        <dbReference type="Pfam" id="PF03372"/>
    </source>
</evidence>
<evidence type="ECO:0000313" key="3">
    <source>
        <dbReference type="EMBL" id="MBF6354243.1"/>
    </source>
</evidence>
<evidence type="ECO:0000256" key="1">
    <source>
        <dbReference type="SAM" id="MobiDB-lite"/>
    </source>
</evidence>
<feature type="region of interest" description="Disordered" evidence="1">
    <location>
        <begin position="221"/>
        <end position="245"/>
    </location>
</feature>
<dbReference type="Proteomes" id="UP000707731">
    <property type="component" value="Unassembled WGS sequence"/>
</dbReference>
<reference evidence="3 4" key="1">
    <citation type="submission" date="2020-10" db="EMBL/GenBank/DDBJ databases">
        <title>Identification of Nocardia species via Next-generation sequencing and recognition of intraspecies genetic diversity.</title>
        <authorList>
            <person name="Li P."/>
            <person name="Li P."/>
            <person name="Lu B."/>
        </authorList>
    </citation>
    <scope>NUCLEOTIDE SEQUENCE [LARGE SCALE GENOMIC DNA]</scope>
    <source>
        <strain evidence="3 4">BJ06-0143</strain>
    </source>
</reference>
<dbReference type="Gene3D" id="3.60.10.10">
    <property type="entry name" value="Endonuclease/exonuclease/phosphatase"/>
    <property type="match status" value="1"/>
</dbReference>
<organism evidence="3 4">
    <name type="scientific">Nocardia higoensis</name>
    <dbReference type="NCBI Taxonomy" id="228599"/>
    <lineage>
        <taxon>Bacteria</taxon>
        <taxon>Bacillati</taxon>
        <taxon>Actinomycetota</taxon>
        <taxon>Actinomycetes</taxon>
        <taxon>Mycobacteriales</taxon>
        <taxon>Nocardiaceae</taxon>
        <taxon>Nocardia</taxon>
    </lineage>
</organism>
<dbReference type="RefSeq" id="WP_195001032.1">
    <property type="nucleotide sequence ID" value="NZ_JADLQN010000001.1"/>
</dbReference>
<feature type="domain" description="Endonuclease/exonuclease/phosphatase" evidence="2">
    <location>
        <begin position="129"/>
        <end position="233"/>
    </location>
</feature>
<dbReference type="InterPro" id="IPR005135">
    <property type="entry name" value="Endo/exonuclease/phosphatase"/>
</dbReference>
<gene>
    <name evidence="3" type="ORF">IU449_06765</name>
</gene>
<evidence type="ECO:0000313" key="4">
    <source>
        <dbReference type="Proteomes" id="UP000707731"/>
    </source>
</evidence>
<sequence>MKVKVDLGELQGLLTEVRRAQSSLDHGIQLFSVPTPMAIDFGDIWGVPTGPVWLGNTTPFGNTTAGKALASAHQSVYRAGTDMLQAFSETVDSDGERMELALLLYRAMDDDNAEEILQNNRNNLKVLSTHLTEHEDGHVQDQAEQINRLLERVGGPTDGNVIIGGDFNANADSDSPSTDALDRYTDQGLDPTAGRIDDGLGGTSPSYRPIDYVIPRGVGTSEAERWNRDESDHDGQSVDVTMPAW</sequence>
<feature type="region of interest" description="Disordered" evidence="1">
    <location>
        <begin position="170"/>
        <end position="208"/>
    </location>
</feature>
<dbReference type="InterPro" id="IPR036691">
    <property type="entry name" value="Endo/exonu/phosph_ase_sf"/>
</dbReference>
<comment type="caution">
    <text evidence="3">The sequence shown here is derived from an EMBL/GenBank/DDBJ whole genome shotgun (WGS) entry which is preliminary data.</text>
</comment>
<dbReference type="Pfam" id="PF03372">
    <property type="entry name" value="Exo_endo_phos"/>
    <property type="match status" value="1"/>
</dbReference>
<name>A0ABS0D8U8_9NOCA</name>
<proteinExistence type="predicted"/>
<keyword evidence="4" id="KW-1185">Reference proteome</keyword>